<protein>
    <submittedName>
        <fullName evidence="3">NADH:ubiquinone oxidoreductase complex I intermediate-associated protein 30</fullName>
    </submittedName>
</protein>
<gene>
    <name evidence="3" type="ordered locus">Ping_2110</name>
</gene>
<reference evidence="3 4" key="1">
    <citation type="submission" date="2007-01" db="EMBL/GenBank/DDBJ databases">
        <title>Complete sequence of Psychromonas ingrahamii 37.</title>
        <authorList>
            <consortium name="US DOE Joint Genome Institute"/>
            <person name="Copeland A."/>
            <person name="Lucas S."/>
            <person name="Lapidus A."/>
            <person name="Barry K."/>
            <person name="Detter J.C."/>
            <person name="Glavina del Rio T."/>
            <person name="Hammon N."/>
            <person name="Israni S."/>
            <person name="Dalin E."/>
            <person name="Tice H."/>
            <person name="Pitluck S."/>
            <person name="Thompson L.S."/>
            <person name="Brettin T."/>
            <person name="Bruce D."/>
            <person name="Han C."/>
            <person name="Tapia R."/>
            <person name="Schmutz J."/>
            <person name="Larimer F."/>
            <person name="Land M."/>
            <person name="Hauser L."/>
            <person name="Kyrpides N."/>
            <person name="Ivanova N."/>
            <person name="Staley J."/>
            <person name="Richardson P."/>
        </authorList>
    </citation>
    <scope>NUCLEOTIDE SEQUENCE [LARGE SCALE GENOMIC DNA]</scope>
    <source>
        <strain evidence="3 4">37</strain>
    </source>
</reference>
<name>A1SWJ1_PSYIN</name>
<dbReference type="Proteomes" id="UP000000639">
    <property type="component" value="Chromosome"/>
</dbReference>
<dbReference type="InterPro" id="IPR039131">
    <property type="entry name" value="NDUFAF1"/>
</dbReference>
<dbReference type="KEGG" id="pin:Ping_2110"/>
<dbReference type="InterPro" id="IPR008979">
    <property type="entry name" value="Galactose-bd-like_sf"/>
</dbReference>
<dbReference type="RefSeq" id="WP_011770416.1">
    <property type="nucleotide sequence ID" value="NC_008709.1"/>
</dbReference>
<evidence type="ECO:0000256" key="1">
    <source>
        <dbReference type="ARBA" id="ARBA00007884"/>
    </source>
</evidence>
<evidence type="ECO:0000313" key="3">
    <source>
        <dbReference type="EMBL" id="ABM03856.1"/>
    </source>
</evidence>
<dbReference type="eggNOG" id="COG0702">
    <property type="taxonomic scope" value="Bacteria"/>
</dbReference>
<keyword evidence="3" id="KW-0830">Ubiquinone</keyword>
<feature type="domain" description="NADH:ubiquinone oxidoreductase intermediate-associated protein 30" evidence="2">
    <location>
        <begin position="12"/>
        <end position="163"/>
    </location>
</feature>
<dbReference type="PANTHER" id="PTHR13194:SF19">
    <property type="entry name" value="NAD(P)-BINDING ROSSMANN-FOLD SUPERFAMILY PROTEIN"/>
    <property type="match status" value="1"/>
</dbReference>
<organism evidence="3 4">
    <name type="scientific">Psychromonas ingrahamii (strain DSM 17664 / CCUG 51855 / 37)</name>
    <dbReference type="NCBI Taxonomy" id="357804"/>
    <lineage>
        <taxon>Bacteria</taxon>
        <taxon>Pseudomonadati</taxon>
        <taxon>Pseudomonadota</taxon>
        <taxon>Gammaproteobacteria</taxon>
        <taxon>Alteromonadales</taxon>
        <taxon>Psychromonadaceae</taxon>
        <taxon>Psychromonas</taxon>
    </lineage>
</organism>
<dbReference type="HOGENOM" id="CLU_059028_5_0_6"/>
<sequence>MTNINNGLAEDIDFNSKKFINSWQVVNDSVMGGISTSKIAIENNIVSFSGQLSFENNGGFASARYVLNKPIIAKDKVSITFKGDNRHYQLRLRTNTGPGAIAYKVDFYATANNWNSLIFKKSDFIPTYRGATVDDAPQLNLADVKQISILIADKQLPAFQLDISQIGFL</sequence>
<dbReference type="InterPro" id="IPR013857">
    <property type="entry name" value="NADH-UbQ_OxRdtase-assoc_prot30"/>
</dbReference>
<accession>A1SWJ1</accession>
<evidence type="ECO:0000313" key="4">
    <source>
        <dbReference type="Proteomes" id="UP000000639"/>
    </source>
</evidence>
<evidence type="ECO:0000259" key="2">
    <source>
        <dbReference type="Pfam" id="PF08547"/>
    </source>
</evidence>
<dbReference type="EMBL" id="CP000510">
    <property type="protein sequence ID" value="ABM03856.1"/>
    <property type="molecule type" value="Genomic_DNA"/>
</dbReference>
<dbReference type="PANTHER" id="PTHR13194">
    <property type="entry name" value="COMPLEX I INTERMEDIATE-ASSOCIATED PROTEIN 30"/>
    <property type="match status" value="1"/>
</dbReference>
<keyword evidence="4" id="KW-1185">Reference proteome</keyword>
<proteinExistence type="inferred from homology"/>
<dbReference type="STRING" id="357804.Ping_2110"/>
<comment type="similarity">
    <text evidence="1">Belongs to the CIA30 family.</text>
</comment>
<dbReference type="Pfam" id="PF08547">
    <property type="entry name" value="CIA30"/>
    <property type="match status" value="1"/>
</dbReference>
<dbReference type="SUPFAM" id="SSF49785">
    <property type="entry name" value="Galactose-binding domain-like"/>
    <property type="match status" value="1"/>
</dbReference>
<dbReference type="AlphaFoldDB" id="A1SWJ1"/>